<comment type="caution">
    <text evidence="4">The sequence shown here is derived from an EMBL/GenBank/DDBJ whole genome shotgun (WGS) entry which is preliminary data.</text>
</comment>
<evidence type="ECO:0000256" key="3">
    <source>
        <dbReference type="SAM" id="Phobius"/>
    </source>
</evidence>
<evidence type="ECO:0008006" key="6">
    <source>
        <dbReference type="Google" id="ProtNLM"/>
    </source>
</evidence>
<evidence type="ECO:0000313" key="5">
    <source>
        <dbReference type="Proteomes" id="UP000256599"/>
    </source>
</evidence>
<protein>
    <recommendedName>
        <fullName evidence="6">Sialidase A</fullName>
    </recommendedName>
</protein>
<dbReference type="AlphaFoldDB" id="A0A3D8I461"/>
<name>A0A3D8I461_9HELI</name>
<dbReference type="RefSeq" id="WP_104700605.1">
    <property type="nucleotide sequence ID" value="NZ_FZPP01000041.1"/>
</dbReference>
<evidence type="ECO:0000313" key="4">
    <source>
        <dbReference type="EMBL" id="RDU59942.1"/>
    </source>
</evidence>
<reference evidence="4 5" key="1">
    <citation type="submission" date="2018-04" db="EMBL/GenBank/DDBJ databases">
        <title>Novel Campyloabacter and Helicobacter Species and Strains.</title>
        <authorList>
            <person name="Mannion A.J."/>
            <person name="Shen Z."/>
            <person name="Fox J.G."/>
        </authorList>
    </citation>
    <scope>NUCLEOTIDE SEQUENCE [LARGE SCALE GENOMIC DNA]</scope>
    <source>
        <strain evidence="4 5">MIT 98-6070</strain>
    </source>
</reference>
<keyword evidence="3" id="KW-0812">Transmembrane</keyword>
<keyword evidence="3" id="KW-1133">Transmembrane helix</keyword>
<keyword evidence="5" id="KW-1185">Reference proteome</keyword>
<gene>
    <name evidence="4" type="ORF">CQA63_05005</name>
</gene>
<feature type="compositionally biased region" description="Polar residues" evidence="2">
    <location>
        <begin position="203"/>
        <end position="217"/>
    </location>
</feature>
<accession>A0A3D8I461</accession>
<feature type="transmembrane region" description="Helical" evidence="3">
    <location>
        <begin position="147"/>
        <end position="167"/>
    </location>
</feature>
<keyword evidence="1" id="KW-0175">Coiled coil</keyword>
<dbReference type="Proteomes" id="UP000256599">
    <property type="component" value="Unassembled WGS sequence"/>
</dbReference>
<feature type="region of interest" description="Disordered" evidence="2">
    <location>
        <begin position="182"/>
        <end position="217"/>
    </location>
</feature>
<evidence type="ECO:0000256" key="2">
    <source>
        <dbReference type="SAM" id="MobiDB-lite"/>
    </source>
</evidence>
<feature type="coiled-coil region" evidence="1">
    <location>
        <begin position="91"/>
        <end position="126"/>
    </location>
</feature>
<keyword evidence="3" id="KW-0472">Membrane</keyword>
<dbReference type="EMBL" id="NXLR01000007">
    <property type="protein sequence ID" value="RDU59942.1"/>
    <property type="molecule type" value="Genomic_DNA"/>
</dbReference>
<sequence length="365" mass="42184">MQDKINTQLLDSELSKLKAIGLKEMSKSTKLASSKIEDILEKRFDKIDRVRAKGFIAIIEREYNVDLRDWIALQEQTQKQNIRSVSEVISRQDEEQRSKRLEENILKEQEIAKEREEKRNAQKKRDTQVLDLALKNKPINKSNAETYTWLYVVLVVILLVLIGYFAYKAFIQDYQGDIPKTPTIEADSQGNNEENTYDGMFFDTTNPQDSQTPQQSIEGGIQERTQDEKQTQEITSSDILQPKINVERSQNSPEGNFFFKPPYGSTSAQTINDNILHIQSEHELWLGVIDLEKGTKEQFSYKKEYDVKLSNQMLLIMGHSSFKLTLNGKEIPHSTKHPVRMYYDGTTLSDIGYGRFKQLNGGLEW</sequence>
<proteinExistence type="predicted"/>
<organism evidence="4 5">
    <name type="scientific">Helicobacter marmotae</name>
    <dbReference type="NCBI Taxonomy" id="152490"/>
    <lineage>
        <taxon>Bacteria</taxon>
        <taxon>Pseudomonadati</taxon>
        <taxon>Campylobacterota</taxon>
        <taxon>Epsilonproteobacteria</taxon>
        <taxon>Campylobacterales</taxon>
        <taxon>Helicobacteraceae</taxon>
        <taxon>Helicobacter</taxon>
    </lineage>
</organism>
<evidence type="ECO:0000256" key="1">
    <source>
        <dbReference type="SAM" id="Coils"/>
    </source>
</evidence>
<dbReference type="OrthoDB" id="5372824at2"/>